<evidence type="ECO:0000313" key="1">
    <source>
        <dbReference type="EMBL" id="CAO97725.1"/>
    </source>
</evidence>
<evidence type="ECO:0000313" key="2">
    <source>
        <dbReference type="Proteomes" id="UP000001726"/>
    </source>
</evidence>
<reference evidence="1 2" key="1">
    <citation type="journal article" date="2008" name="Environ. Microbiol.">
        <title>The genome of Erwinia tasmaniensis strain Et1/99, a non-pathogenic bacterium in the genus Erwinia.</title>
        <authorList>
            <person name="Kube M."/>
            <person name="Migdoll A.M."/>
            <person name="Mueller I."/>
            <person name="Kuhl H."/>
            <person name="Beck A."/>
            <person name="Reinhardt R."/>
            <person name="Geider K."/>
        </authorList>
    </citation>
    <scope>NUCLEOTIDE SEQUENCE [LARGE SCALE GENOMIC DNA]</scope>
    <source>
        <strain evidence="2">DSM 17950 / CFBP 7177 / CIP 109463 / NCPPB 4357 / Et1/99</strain>
    </source>
</reference>
<protein>
    <submittedName>
        <fullName evidence="1">Uncharacterized protein</fullName>
    </submittedName>
</protein>
<proteinExistence type="predicted"/>
<accession>B2VG36</accession>
<organism evidence="1 2">
    <name type="scientific">Erwinia tasmaniensis (strain DSM 17950 / CFBP 7177 / CIP 109463 / NCPPB 4357 / Et1/99)</name>
    <dbReference type="NCBI Taxonomy" id="465817"/>
    <lineage>
        <taxon>Bacteria</taxon>
        <taxon>Pseudomonadati</taxon>
        <taxon>Pseudomonadota</taxon>
        <taxon>Gammaproteobacteria</taxon>
        <taxon>Enterobacterales</taxon>
        <taxon>Erwiniaceae</taxon>
        <taxon>Erwinia</taxon>
    </lineage>
</organism>
<dbReference type="HOGENOM" id="CLU_2568586_0_0_6"/>
<dbReference type="AlphaFoldDB" id="B2VG36"/>
<dbReference type="Proteomes" id="UP000001726">
    <property type="component" value="Chromosome"/>
</dbReference>
<dbReference type="EMBL" id="CU468135">
    <property type="protein sequence ID" value="CAO97725.1"/>
    <property type="molecule type" value="Genomic_DNA"/>
</dbReference>
<name>B2VG36_ERWT9</name>
<dbReference type="STRING" id="465817.ETA_26790"/>
<sequence>MNMGRSTLQPGFYHGFSEAEGETFSQFNAWFHVFSTNSNIEKSFHVHDPLRRSSSCTDYSVTLLLCKINNEIDLNQIDWGH</sequence>
<keyword evidence="2" id="KW-1185">Reference proteome</keyword>
<dbReference type="KEGG" id="eta:ETA_26790"/>
<gene>
    <name evidence="1" type="ordered locus">ETA_26790</name>
</gene>